<dbReference type="AlphaFoldDB" id="A0A916ZP61"/>
<dbReference type="PANTHER" id="PTHR16026:SF0">
    <property type="entry name" value="CARTILAGE ACIDIC PROTEIN 1"/>
    <property type="match status" value="1"/>
</dbReference>
<dbReference type="Proteomes" id="UP000599688">
    <property type="component" value="Unassembled WGS sequence"/>
</dbReference>
<dbReference type="InterPro" id="IPR013517">
    <property type="entry name" value="FG-GAP"/>
</dbReference>
<feature type="domain" description="ASPIC/UnbV" evidence="2">
    <location>
        <begin position="520"/>
        <end position="585"/>
    </location>
</feature>
<sequence length="1078" mass="121219">MRFINTTFAFLILIGCTPDAIKKEKPYFLLNELQTEQTGIDFQNLVFEDEEHSIINYIYYYNGAGVATGDINGDGLPDLFFVANSGENKLYVNEGNFKFKDVSEQAQITGNSSWQTGVSMVDINQDGLLDIYVCAVSGLLDFKGHNELYINNGDGTFTESAKAYGLAIEAYSTQAYFFDYDKDGDLDVYIVNHAVHTNLSHGKASLREKRVDFVGDMLLRNDDGYFNDVSEEANIYGGINGYGLSATLADFNNDGWDDIYVCNDFHEDDYYYINNQDGTFTESLNESFSTISRFSMGSDAADINGDGFQDLISLDMLPEEEYLLKSTEGDDAMFNMQAHLKKMGYKDQYSRNMLQINRNGEFFTEEALLQEIADTDWSWAALFADFNNDMHQDLFISNGIYRRPNSLDFKKYVSSAFRGKSEAEGLKWLYNSIDKMPSGNVANKIYKGNSVNFLDKTGNWISNQPKLSNGAVYVDLDLDGDLDLVTNNFNETASVYENTSTESGNYLDLKLNYLSSNRNAIGAKAMVYSQEKTQLKQLFTARGFLSSVEAKLHFGLGNTTADSLQIIWPNNERQVVLNPELNTTLEIDYKSTGEMYASTDEKRDTNLIFKETNAIAYTHQEDDYNDFAEEKLIPYKVSTLGPALAIGDITANGFVDVLIGNAAGKPAELYLNSGTKFTKSNQYVFTEDSHFEDNAAVFIDIDQDGDLDLYLASGANKNARYLADRLYINHQGVFDKTENLIPENSAITSSLIAYDYDQDGDDDLFVGNYATQGNFGETPISYILINHGDGSFSKDPNFKLQSRVTDAKWIDLNSDGIKDLVVTTEWDRPYLFLNNQGQLTAVEIPEQLNGLWQTLAFFDVDTDGQKDIVLGNYGLNTKFNLNFDDSLLMYHSDFDNNGVEETVLAYNHNGSYYPLNTKDELAGQMNVISKRFKDHNSMAGQLVEDVLTKEAIQKAKVYRVDVLASGYLKNNNGTFSSFIPLDKEFQLAPINTISEIKLNSTNQLLFGGNSYKMNTYHGAYNSLKGLLLKNDKEFDLLSEFGLKPLHEQVKHLQVIPMKNENILLILSNNQALKTYSFK</sequence>
<dbReference type="InterPro" id="IPR028994">
    <property type="entry name" value="Integrin_alpha_N"/>
</dbReference>
<dbReference type="InterPro" id="IPR027039">
    <property type="entry name" value="Crtac1"/>
</dbReference>
<accession>A0A916ZP61</accession>
<dbReference type="SUPFAM" id="SSF69318">
    <property type="entry name" value="Integrin alpha N-terminal domain"/>
    <property type="match status" value="2"/>
</dbReference>
<reference evidence="3 4" key="1">
    <citation type="journal article" date="2014" name="Int. J. Syst. Evol. Microbiol.">
        <title>Complete genome sequence of Corynebacterium casei LMG S-19264T (=DSM 44701T), isolated from a smear-ripened cheese.</title>
        <authorList>
            <consortium name="US DOE Joint Genome Institute (JGI-PGF)"/>
            <person name="Walter F."/>
            <person name="Albersmeier A."/>
            <person name="Kalinowski J."/>
            <person name="Ruckert C."/>
        </authorList>
    </citation>
    <scope>NUCLEOTIDE SEQUENCE [LARGE SCALE GENOMIC DNA]</scope>
    <source>
        <strain evidence="3 4">CGMCC 1.12925</strain>
    </source>
</reference>
<evidence type="ECO:0000259" key="2">
    <source>
        <dbReference type="Pfam" id="PF07593"/>
    </source>
</evidence>
<dbReference type="Pfam" id="PF13517">
    <property type="entry name" value="FG-GAP_3"/>
    <property type="match status" value="5"/>
</dbReference>
<comment type="caution">
    <text evidence="3">The sequence shown here is derived from an EMBL/GenBank/DDBJ whole genome shotgun (WGS) entry which is preliminary data.</text>
</comment>
<dbReference type="PROSITE" id="PS51257">
    <property type="entry name" value="PROKAR_LIPOPROTEIN"/>
    <property type="match status" value="1"/>
</dbReference>
<evidence type="ECO:0000313" key="4">
    <source>
        <dbReference type="Proteomes" id="UP000599688"/>
    </source>
</evidence>
<gene>
    <name evidence="3" type="ORF">GCM10010831_06020</name>
</gene>
<keyword evidence="4" id="KW-1185">Reference proteome</keyword>
<protein>
    <recommendedName>
        <fullName evidence="2">ASPIC/UnbV domain-containing protein</fullName>
    </recommendedName>
</protein>
<dbReference type="PANTHER" id="PTHR16026">
    <property type="entry name" value="CARTILAGE ACIDIC PROTEIN 1"/>
    <property type="match status" value="1"/>
</dbReference>
<name>A0A916ZP61_9FLAO</name>
<proteinExistence type="predicted"/>
<dbReference type="EMBL" id="BMGL01000003">
    <property type="protein sequence ID" value="GGE07290.1"/>
    <property type="molecule type" value="Genomic_DNA"/>
</dbReference>
<dbReference type="RefSeq" id="WP_188405292.1">
    <property type="nucleotide sequence ID" value="NZ_BMGL01000003.1"/>
</dbReference>
<evidence type="ECO:0000256" key="1">
    <source>
        <dbReference type="ARBA" id="ARBA00022729"/>
    </source>
</evidence>
<dbReference type="Pfam" id="PF07593">
    <property type="entry name" value="UnbV_ASPIC"/>
    <property type="match status" value="1"/>
</dbReference>
<dbReference type="InterPro" id="IPR011519">
    <property type="entry name" value="UnbV_ASPIC"/>
</dbReference>
<organism evidence="3 4">
    <name type="scientific">Psychroflexus salis</name>
    <dbReference type="NCBI Taxonomy" id="1526574"/>
    <lineage>
        <taxon>Bacteria</taxon>
        <taxon>Pseudomonadati</taxon>
        <taxon>Bacteroidota</taxon>
        <taxon>Flavobacteriia</taxon>
        <taxon>Flavobacteriales</taxon>
        <taxon>Flavobacteriaceae</taxon>
        <taxon>Psychroflexus</taxon>
    </lineage>
</organism>
<evidence type="ECO:0000313" key="3">
    <source>
        <dbReference type="EMBL" id="GGE07290.1"/>
    </source>
</evidence>
<keyword evidence="1" id="KW-0732">Signal</keyword>
<dbReference type="Gene3D" id="2.130.10.130">
    <property type="entry name" value="Integrin alpha, N-terminal"/>
    <property type="match status" value="4"/>
</dbReference>